<dbReference type="EMBL" id="ML736879">
    <property type="protein sequence ID" value="KAE8397754.1"/>
    <property type="molecule type" value="Genomic_DNA"/>
</dbReference>
<dbReference type="Pfam" id="PF06985">
    <property type="entry name" value="HET"/>
    <property type="match status" value="1"/>
</dbReference>
<evidence type="ECO:0000313" key="3">
    <source>
        <dbReference type="Proteomes" id="UP000325579"/>
    </source>
</evidence>
<name>A0A5N7CUF2_9EURO</name>
<dbReference type="GeneID" id="43673694"/>
<evidence type="ECO:0000259" key="1">
    <source>
        <dbReference type="Pfam" id="PF06985"/>
    </source>
</evidence>
<evidence type="ECO:0000313" key="2">
    <source>
        <dbReference type="EMBL" id="KAE8397754.1"/>
    </source>
</evidence>
<dbReference type="AlphaFoldDB" id="A0A5N7CUF2"/>
<dbReference type="PANTHER" id="PTHR33112:SF1">
    <property type="entry name" value="HETEROKARYON INCOMPATIBILITY DOMAIN-CONTAINING PROTEIN"/>
    <property type="match status" value="1"/>
</dbReference>
<reference evidence="2 3" key="1">
    <citation type="submission" date="2019-04" db="EMBL/GenBank/DDBJ databases">
        <authorList>
            <consortium name="DOE Joint Genome Institute"/>
            <person name="Mondo S."/>
            <person name="Kjaerbolling I."/>
            <person name="Vesth T."/>
            <person name="Frisvad J.C."/>
            <person name="Nybo J.L."/>
            <person name="Theobald S."/>
            <person name="Kildgaard S."/>
            <person name="Isbrandt T."/>
            <person name="Kuo A."/>
            <person name="Sato A."/>
            <person name="Lyhne E.K."/>
            <person name="Kogle M.E."/>
            <person name="Wiebenga A."/>
            <person name="Kun R.S."/>
            <person name="Lubbers R.J."/>
            <person name="Makela M.R."/>
            <person name="Barry K."/>
            <person name="Chovatia M."/>
            <person name="Clum A."/>
            <person name="Daum C."/>
            <person name="Haridas S."/>
            <person name="He G."/>
            <person name="LaButti K."/>
            <person name="Lipzen A."/>
            <person name="Riley R."/>
            <person name="Salamov A."/>
            <person name="Simmons B.A."/>
            <person name="Magnuson J.K."/>
            <person name="Henrissat B."/>
            <person name="Mortensen U.H."/>
            <person name="Larsen T.O."/>
            <person name="Devries R.P."/>
            <person name="Grigoriev I.V."/>
            <person name="Machida M."/>
            <person name="Baker S.E."/>
            <person name="Andersen M.R."/>
            <person name="Cantor M.N."/>
            <person name="Hua S.X."/>
        </authorList>
    </citation>
    <scope>NUCLEOTIDE SEQUENCE [LARGE SCALE GENOMIC DNA]</scope>
    <source>
        <strain evidence="2 3">CBS 119388</strain>
    </source>
</reference>
<keyword evidence="3" id="KW-1185">Reference proteome</keyword>
<sequence>MSLYSHSSRPSHSDEERREDPCSLCRTVHGVFRLRLNRTHPAQYSYIDFSDDILKQFFHDDCSKCLDIDMDSLCPPCKHMRLGHLLRCVLPGFNPEAAKPGYKTILKTGVVDLNLGTLRELQKRSTSCQTCRTFVYQASVLADRFESATDEVITLSVQRKPGVIRGIRHEFTIQPSLGRSFVDARFAKSTTFLATIDPASGNNLISLQRPQPKVNWSAVSSWLQECDNNTEHENPCRPEVRQLPVQGFRVIDVEKRRVVLSSQPCRYATLTTTKNIRHLETEGSLTKENYLSATIDDAIYACSRLQIPFLWRSDQKTAQLNAMGQIYRQSYLTLIAIAGSDTNYGLPGTQGQQRCPQWTGQTQGIYLESKWSSRGWTFQESGVFYQCRPRTHFKDEDHGDQELGFSIAQMPLSSYEDLSDILDAFSGVLHLIYGVEHHYGLPFSDFSRAILWVTEDGRYPMRPPCISKTFPSWSWSSIDNAIAPASAQWAIPPRYTQSFLKILPNPSTQQHELDDDSKKVFPYSQEHILARLAVLMAWKGGCFPGTLPDCLNEGTWEQYDTIIRQRWGSLAGMTDEAYCMQGGHLTAHEQETRFPIQMQHACTDGCIMLFTQSKRLQIRENKEYEQAMKLFDQDSGIVGWLTHHSINWERLRKIPSWNCGAEFDVLALSISYQTRWVNEIWGFTAVKEYGREASNWYDSAGKCYFIEEDDDKEYPWISLPCVNLMVVETKNGIRRRIALAEAPLKIWIESKPEFHTFILG</sequence>
<gene>
    <name evidence="2" type="ORF">BDV37DRAFT_291688</name>
</gene>
<proteinExistence type="predicted"/>
<dbReference type="RefSeq" id="XP_031935073.1">
    <property type="nucleotide sequence ID" value="XM_032089003.1"/>
</dbReference>
<dbReference type="InterPro" id="IPR010730">
    <property type="entry name" value="HET"/>
</dbReference>
<organism evidence="2 3">
    <name type="scientific">Aspergillus pseudonomiae</name>
    <dbReference type="NCBI Taxonomy" id="1506151"/>
    <lineage>
        <taxon>Eukaryota</taxon>
        <taxon>Fungi</taxon>
        <taxon>Dikarya</taxon>
        <taxon>Ascomycota</taxon>
        <taxon>Pezizomycotina</taxon>
        <taxon>Eurotiomycetes</taxon>
        <taxon>Eurotiomycetidae</taxon>
        <taxon>Eurotiales</taxon>
        <taxon>Aspergillaceae</taxon>
        <taxon>Aspergillus</taxon>
        <taxon>Aspergillus subgen. Circumdati</taxon>
    </lineage>
</organism>
<dbReference type="PANTHER" id="PTHR33112">
    <property type="entry name" value="DOMAIN PROTEIN, PUTATIVE-RELATED"/>
    <property type="match status" value="1"/>
</dbReference>
<dbReference type="OrthoDB" id="2958217at2759"/>
<protein>
    <recommendedName>
        <fullName evidence="1">Heterokaryon incompatibility domain-containing protein</fullName>
    </recommendedName>
</protein>
<dbReference type="Proteomes" id="UP000325579">
    <property type="component" value="Unassembled WGS sequence"/>
</dbReference>
<feature type="domain" description="Heterokaryon incompatibility" evidence="1">
    <location>
        <begin position="287"/>
        <end position="380"/>
    </location>
</feature>
<accession>A0A5N7CUF2</accession>